<accession>A0A3B4Y653</accession>
<keyword evidence="2" id="KW-0479">Metal-binding</keyword>
<feature type="compositionally biased region" description="Low complexity" evidence="6">
    <location>
        <begin position="248"/>
        <end position="266"/>
    </location>
</feature>
<dbReference type="InterPro" id="IPR037278">
    <property type="entry name" value="ARFGAP/RecO"/>
</dbReference>
<dbReference type="GO" id="GO:0005737">
    <property type="term" value="C:cytoplasm"/>
    <property type="evidence" value="ECO:0007669"/>
    <property type="project" value="TreeGrafter"/>
</dbReference>
<feature type="region of interest" description="Disordered" evidence="6">
    <location>
        <begin position="351"/>
        <end position="392"/>
    </location>
</feature>
<evidence type="ECO:0000313" key="8">
    <source>
        <dbReference type="Ensembl" id="ENSSLDP00000024917.1"/>
    </source>
</evidence>
<evidence type="ECO:0000259" key="7">
    <source>
        <dbReference type="PROSITE" id="PS50115"/>
    </source>
</evidence>
<sequence>MTTRSEREKAQKLNEQHQAILSKLLREEDNKYCADCEAKGPRWASWNLGVFMCIRCAGIHRNLGVHISRVKSVNLDQWTPEQIQSMVDMGNTRARQLYEAHLPESFRRPQTDQAVEVFIRDKYERKKYFDKEAQGAAAQSECRVSPKKSTEPAVDLLGLDAPEGGGKSLAGAAPISDELDIFGPMVSNPLPSANNTQQAQSSSSTAPPQADPSTSSSASSSTSTTTTTKAEEKKLLSKDSILSLYASSSVGSQPQSQQQPAPGQAGMYMGQPQMQFTPQGFSPGMGGAVPPANMMGGGVMMSSMALPNGGYMGMQQQGVMPANQGQNMYNMQQGQQQGQWNMGQMTQQMSGMAMSGGGPTPATFNQSGAPAAGWPAAPPTASGQTLSTQLWK</sequence>
<keyword evidence="9" id="KW-1185">Reference proteome</keyword>
<dbReference type="SUPFAM" id="SSF57863">
    <property type="entry name" value="ArfGap/RecO-like zinc finger"/>
    <property type="match status" value="1"/>
</dbReference>
<dbReference type="GO" id="GO:0005096">
    <property type="term" value="F:GTPase activator activity"/>
    <property type="evidence" value="ECO:0007669"/>
    <property type="project" value="UniProtKB-KW"/>
</dbReference>
<feature type="compositionally biased region" description="Polar residues" evidence="6">
    <location>
        <begin position="382"/>
        <end position="392"/>
    </location>
</feature>
<dbReference type="FunFam" id="1.10.220.150:FF:000009">
    <property type="entry name" value="stromal membrane-associated protein 1 isoform X1"/>
    <property type="match status" value="1"/>
</dbReference>
<feature type="domain" description="Arf-GAP" evidence="7">
    <location>
        <begin position="18"/>
        <end position="136"/>
    </location>
</feature>
<protein>
    <submittedName>
        <fullName evidence="8">Small ArfGAP 1</fullName>
    </submittedName>
</protein>
<evidence type="ECO:0000256" key="4">
    <source>
        <dbReference type="ARBA" id="ARBA00022833"/>
    </source>
</evidence>
<dbReference type="PANTHER" id="PTHR45705:SF8">
    <property type="entry name" value="STROMAL MEMBRANE-ASSOCIATED PROTEIN 1"/>
    <property type="match status" value="1"/>
</dbReference>
<feature type="compositionally biased region" description="Low complexity" evidence="6">
    <location>
        <begin position="369"/>
        <end position="381"/>
    </location>
</feature>
<feature type="region of interest" description="Disordered" evidence="6">
    <location>
        <begin position="182"/>
        <end position="234"/>
    </location>
</feature>
<evidence type="ECO:0000313" key="9">
    <source>
        <dbReference type="Proteomes" id="UP000261360"/>
    </source>
</evidence>
<dbReference type="CDD" id="cd08839">
    <property type="entry name" value="ArfGap_SMAP"/>
    <property type="match status" value="1"/>
</dbReference>
<evidence type="ECO:0000256" key="1">
    <source>
        <dbReference type="ARBA" id="ARBA00022468"/>
    </source>
</evidence>
<keyword evidence="1" id="KW-0343">GTPase activation</keyword>
<dbReference type="InterPro" id="IPR001164">
    <property type="entry name" value="ArfGAP_dom"/>
</dbReference>
<dbReference type="Gene3D" id="1.10.220.150">
    <property type="entry name" value="Arf GTPase activating protein"/>
    <property type="match status" value="1"/>
</dbReference>
<dbReference type="SMART" id="SM00105">
    <property type="entry name" value="ArfGap"/>
    <property type="match status" value="1"/>
</dbReference>
<keyword evidence="3 5" id="KW-0863">Zinc-finger</keyword>
<feature type="region of interest" description="Disordered" evidence="6">
    <location>
        <begin position="248"/>
        <end position="280"/>
    </location>
</feature>
<reference evidence="8" key="1">
    <citation type="submission" date="2025-08" db="UniProtKB">
        <authorList>
            <consortium name="Ensembl"/>
        </authorList>
    </citation>
    <scope>IDENTIFICATION</scope>
</reference>
<evidence type="ECO:0000256" key="3">
    <source>
        <dbReference type="ARBA" id="ARBA00022771"/>
    </source>
</evidence>
<dbReference type="Ensembl" id="ENSSLDT00000025702.1">
    <property type="protein sequence ID" value="ENSSLDP00000024917.1"/>
    <property type="gene ID" value="ENSSLDG00000019406.1"/>
</dbReference>
<dbReference type="GeneTree" id="ENSGT00940000155884"/>
<keyword evidence="4" id="KW-0862">Zinc</keyword>
<dbReference type="GO" id="GO:0008270">
    <property type="term" value="F:zinc ion binding"/>
    <property type="evidence" value="ECO:0007669"/>
    <property type="project" value="UniProtKB-KW"/>
</dbReference>
<proteinExistence type="predicted"/>
<evidence type="ECO:0000256" key="2">
    <source>
        <dbReference type="ARBA" id="ARBA00022723"/>
    </source>
</evidence>
<dbReference type="PROSITE" id="PS50115">
    <property type="entry name" value="ARFGAP"/>
    <property type="match status" value="1"/>
</dbReference>
<name>A0A3B4Y653_SERLL</name>
<feature type="compositionally biased region" description="Low complexity" evidence="6">
    <location>
        <begin position="191"/>
        <end position="228"/>
    </location>
</feature>
<dbReference type="Proteomes" id="UP000261360">
    <property type="component" value="Unplaced"/>
</dbReference>
<reference evidence="8" key="2">
    <citation type="submission" date="2025-09" db="UniProtKB">
        <authorList>
            <consortium name="Ensembl"/>
        </authorList>
    </citation>
    <scope>IDENTIFICATION</scope>
</reference>
<dbReference type="PRINTS" id="PR00405">
    <property type="entry name" value="REVINTRACTNG"/>
</dbReference>
<dbReference type="PANTHER" id="PTHR45705">
    <property type="entry name" value="FI20236P1"/>
    <property type="match status" value="1"/>
</dbReference>
<organism evidence="8 9">
    <name type="scientific">Seriola lalandi dorsalis</name>
    <dbReference type="NCBI Taxonomy" id="1841481"/>
    <lineage>
        <taxon>Eukaryota</taxon>
        <taxon>Metazoa</taxon>
        <taxon>Chordata</taxon>
        <taxon>Craniata</taxon>
        <taxon>Vertebrata</taxon>
        <taxon>Euteleostomi</taxon>
        <taxon>Actinopterygii</taxon>
        <taxon>Neopterygii</taxon>
        <taxon>Teleostei</taxon>
        <taxon>Neoteleostei</taxon>
        <taxon>Acanthomorphata</taxon>
        <taxon>Carangaria</taxon>
        <taxon>Carangiformes</taxon>
        <taxon>Carangidae</taxon>
        <taxon>Seriola</taxon>
    </lineage>
</organism>
<dbReference type="Pfam" id="PF01412">
    <property type="entry name" value="ArfGap"/>
    <property type="match status" value="1"/>
</dbReference>
<dbReference type="AlphaFoldDB" id="A0A3B4Y653"/>
<evidence type="ECO:0000256" key="5">
    <source>
        <dbReference type="PROSITE-ProRule" id="PRU00288"/>
    </source>
</evidence>
<dbReference type="InterPro" id="IPR051718">
    <property type="entry name" value="ARF_GTPase-activating"/>
</dbReference>
<evidence type="ECO:0000256" key="6">
    <source>
        <dbReference type="SAM" id="MobiDB-lite"/>
    </source>
</evidence>
<dbReference type="InterPro" id="IPR044732">
    <property type="entry name" value="ArfGAP_SMAP1-like"/>
</dbReference>
<dbReference type="STRING" id="1841481.ENSSLDP00000024917"/>
<dbReference type="InterPro" id="IPR038508">
    <property type="entry name" value="ArfGAP_dom_sf"/>
</dbReference>
<dbReference type="GO" id="GO:2000369">
    <property type="term" value="P:regulation of clathrin-dependent endocytosis"/>
    <property type="evidence" value="ECO:0007669"/>
    <property type="project" value="TreeGrafter"/>
</dbReference>